<name>A0A2N1PL24_9BACT</name>
<feature type="compositionally biased region" description="Basic and acidic residues" evidence="1">
    <location>
        <begin position="264"/>
        <end position="273"/>
    </location>
</feature>
<feature type="region of interest" description="Disordered" evidence="1">
    <location>
        <begin position="252"/>
        <end position="273"/>
    </location>
</feature>
<comment type="caution">
    <text evidence="2">The sequence shown here is derived from an EMBL/GenBank/DDBJ whole genome shotgun (WGS) entry which is preliminary data.</text>
</comment>
<feature type="compositionally biased region" description="Polar residues" evidence="1">
    <location>
        <begin position="153"/>
        <end position="163"/>
    </location>
</feature>
<feature type="region of interest" description="Disordered" evidence="1">
    <location>
        <begin position="101"/>
        <end position="163"/>
    </location>
</feature>
<dbReference type="Proteomes" id="UP000233256">
    <property type="component" value="Unassembled WGS sequence"/>
</dbReference>
<reference evidence="2 3" key="1">
    <citation type="journal article" date="2017" name="ISME J.">
        <title>Potential for microbial H2 and metal transformations associated with novel bacteria and archaea in deep terrestrial subsurface sediments.</title>
        <authorList>
            <person name="Hernsdorf A.W."/>
            <person name="Amano Y."/>
            <person name="Miyakawa K."/>
            <person name="Ise K."/>
            <person name="Suzuki Y."/>
            <person name="Anantharaman K."/>
            <person name="Probst A."/>
            <person name="Burstein D."/>
            <person name="Thomas B.C."/>
            <person name="Banfield J.F."/>
        </authorList>
    </citation>
    <scope>NUCLEOTIDE SEQUENCE [LARGE SCALE GENOMIC DNA]</scope>
    <source>
        <strain evidence="2">HGW-Wallbacteria-1</strain>
    </source>
</reference>
<organism evidence="2 3">
    <name type="scientific">Candidatus Wallbacteria bacterium HGW-Wallbacteria-1</name>
    <dbReference type="NCBI Taxonomy" id="2013854"/>
    <lineage>
        <taxon>Bacteria</taxon>
        <taxon>Candidatus Walliibacteriota</taxon>
    </lineage>
</organism>
<protein>
    <submittedName>
        <fullName evidence="2">Uncharacterized protein</fullName>
    </submittedName>
</protein>
<evidence type="ECO:0000313" key="3">
    <source>
        <dbReference type="Proteomes" id="UP000233256"/>
    </source>
</evidence>
<dbReference type="AlphaFoldDB" id="A0A2N1PL24"/>
<feature type="compositionally biased region" description="Polar residues" evidence="1">
    <location>
        <begin position="101"/>
        <end position="121"/>
    </location>
</feature>
<evidence type="ECO:0000313" key="2">
    <source>
        <dbReference type="EMBL" id="PKK89047.1"/>
    </source>
</evidence>
<accession>A0A2N1PL24</accession>
<evidence type="ECO:0000256" key="1">
    <source>
        <dbReference type="SAM" id="MobiDB-lite"/>
    </source>
</evidence>
<proteinExistence type="predicted"/>
<feature type="compositionally biased region" description="Low complexity" evidence="1">
    <location>
        <begin position="122"/>
        <end position="152"/>
    </location>
</feature>
<dbReference type="EMBL" id="PGXC01000026">
    <property type="protein sequence ID" value="PKK89047.1"/>
    <property type="molecule type" value="Genomic_DNA"/>
</dbReference>
<sequence>MFSKLSSLKLFFRVCAFSVFIFFFCNFARAGVNQNFYLAEGLYANGEYVQAMQFYQAAMLDMSIPSDRSLMIKSYEKLIAICRATGNDVLLGTYEKKLSEVTGSSRPDSSAASGNFNSTPTANSGNSSWNSPSRSSGTSSRSSSGSTNANPSKPNKNGYSASSPNSDLKAHLLVYYRSFKPFEIIRFLNRDEKRTFQKDPDSLSDSLILEAKVKFATSEGYSQEKFGTDNFKMVTINKVTYRIYDSSWGRTLATNEKETDEDEIRGGPDPRDR</sequence>
<gene>
    <name evidence="2" type="ORF">CVV64_15985</name>
</gene>